<dbReference type="PANTHER" id="PTHR43205:SF7">
    <property type="entry name" value="PROSTAGLANDIN REDUCTASE 1"/>
    <property type="match status" value="1"/>
</dbReference>
<dbReference type="CDD" id="cd05288">
    <property type="entry name" value="PGDH"/>
    <property type="match status" value="1"/>
</dbReference>
<dbReference type="InterPro" id="IPR020843">
    <property type="entry name" value="ER"/>
</dbReference>
<dbReference type="InterPro" id="IPR011032">
    <property type="entry name" value="GroES-like_sf"/>
</dbReference>
<dbReference type="Pfam" id="PF00107">
    <property type="entry name" value="ADH_zinc_N"/>
    <property type="match status" value="1"/>
</dbReference>
<accession>A0A102KV29</accession>
<feature type="compositionally biased region" description="Basic and acidic residues" evidence="2">
    <location>
        <begin position="1"/>
        <end position="10"/>
    </location>
</feature>
<organism evidence="4 5">
    <name type="scientific">Burkholderia ubonensis</name>
    <dbReference type="NCBI Taxonomy" id="101571"/>
    <lineage>
        <taxon>Bacteria</taxon>
        <taxon>Pseudomonadati</taxon>
        <taxon>Pseudomonadota</taxon>
        <taxon>Betaproteobacteria</taxon>
        <taxon>Burkholderiales</taxon>
        <taxon>Burkholderiaceae</taxon>
        <taxon>Burkholderia</taxon>
        <taxon>Burkholderia cepacia complex</taxon>
    </lineage>
</organism>
<comment type="caution">
    <text evidence="4">The sequence shown here is derived from an EMBL/GenBank/DDBJ whole genome shotgun (WGS) entry which is preliminary data.</text>
</comment>
<evidence type="ECO:0000259" key="3">
    <source>
        <dbReference type="SMART" id="SM00829"/>
    </source>
</evidence>
<evidence type="ECO:0000313" key="5">
    <source>
        <dbReference type="Proteomes" id="UP000065521"/>
    </source>
</evidence>
<dbReference type="RefSeq" id="WP_059637878.1">
    <property type="nucleotide sequence ID" value="NZ_LOTK01000067.1"/>
</dbReference>
<evidence type="ECO:0000313" key="4">
    <source>
        <dbReference type="EMBL" id="KUZ82042.1"/>
    </source>
</evidence>
<dbReference type="InterPro" id="IPR013149">
    <property type="entry name" value="ADH-like_C"/>
</dbReference>
<dbReference type="Gene3D" id="3.40.50.720">
    <property type="entry name" value="NAD(P)-binding Rossmann-like Domain"/>
    <property type="match status" value="1"/>
</dbReference>
<feature type="domain" description="Enoyl reductase (ER)" evidence="3">
    <location>
        <begin position="21"/>
        <end position="339"/>
    </location>
</feature>
<dbReference type="SMART" id="SM00829">
    <property type="entry name" value="PKS_ER"/>
    <property type="match status" value="1"/>
</dbReference>
<dbReference type="InterPro" id="IPR045010">
    <property type="entry name" value="MDR_fam"/>
</dbReference>
<dbReference type="EMBL" id="LOTN01000071">
    <property type="protein sequence ID" value="KUZ82042.1"/>
    <property type="molecule type" value="Genomic_DNA"/>
</dbReference>
<feature type="region of interest" description="Disordered" evidence="2">
    <location>
        <begin position="1"/>
        <end position="33"/>
    </location>
</feature>
<dbReference type="Pfam" id="PF16884">
    <property type="entry name" value="ADH_N_2"/>
    <property type="match status" value="1"/>
</dbReference>
<name>A0A102KV29_9BURK</name>
<dbReference type="Proteomes" id="UP000065521">
    <property type="component" value="Unassembled WGS sequence"/>
</dbReference>
<dbReference type="PANTHER" id="PTHR43205">
    <property type="entry name" value="PROSTAGLANDIN REDUCTASE"/>
    <property type="match status" value="1"/>
</dbReference>
<keyword evidence="1" id="KW-0560">Oxidoreductase</keyword>
<dbReference type="Gene3D" id="3.90.180.10">
    <property type="entry name" value="Medium-chain alcohol dehydrogenases, catalytic domain"/>
    <property type="match status" value="1"/>
</dbReference>
<proteinExistence type="predicted"/>
<gene>
    <name evidence="4" type="ORF">WI38_32025</name>
</gene>
<dbReference type="FunFam" id="3.40.50.720:FF:000121">
    <property type="entry name" value="Prostaglandin reductase 2"/>
    <property type="match status" value="1"/>
</dbReference>
<dbReference type="GO" id="GO:0016628">
    <property type="term" value="F:oxidoreductase activity, acting on the CH-CH group of donors, NAD or NADP as acceptor"/>
    <property type="evidence" value="ECO:0007669"/>
    <property type="project" value="InterPro"/>
</dbReference>
<sequence>MSQSKTENRRIVLNSRPAGAPTPDNFRTETVAVPTPGPGQVLLRTIWLSLDPYMRGRMNDAPSYAPPVALGDVMVGGTVSQVVASNLPAFRAGDLVVDMGGWQDYALSDGAGLFPLGRDFAHPSYALGVLGMPGFTAYHGLLKIGEPKAGETVVVAAASGAVGAVVGQIAKLKGCRVVGIAGGADKCAYVTGTLGFDACIDHRDADFARKLADACPDGIDVYFENVGGAVFDAVLPLLNIGARVPVCGLIAHYNDTALPAGPDRLPLLTYALLAKRIRMQGFIILDHFAEGYAAFLKDMGEWVAAGKVKAREDVVDGLAAAPDTLIGLLAGKNFGKVVVRVGPDELA</sequence>
<protein>
    <recommendedName>
        <fullName evidence="3">Enoyl reductase (ER) domain-containing protein</fullName>
    </recommendedName>
</protein>
<dbReference type="SUPFAM" id="SSF51735">
    <property type="entry name" value="NAD(P)-binding Rossmann-fold domains"/>
    <property type="match status" value="1"/>
</dbReference>
<dbReference type="AlphaFoldDB" id="A0A102KV29"/>
<dbReference type="InterPro" id="IPR041694">
    <property type="entry name" value="ADH_N_2"/>
</dbReference>
<evidence type="ECO:0000256" key="2">
    <source>
        <dbReference type="SAM" id="MobiDB-lite"/>
    </source>
</evidence>
<dbReference type="InterPro" id="IPR036291">
    <property type="entry name" value="NAD(P)-bd_dom_sf"/>
</dbReference>
<dbReference type="SUPFAM" id="SSF50129">
    <property type="entry name" value="GroES-like"/>
    <property type="match status" value="1"/>
</dbReference>
<evidence type="ECO:0000256" key="1">
    <source>
        <dbReference type="ARBA" id="ARBA00023002"/>
    </source>
</evidence>
<reference evidence="4 5" key="1">
    <citation type="submission" date="2015-11" db="EMBL/GenBank/DDBJ databases">
        <title>Expanding the genomic diversity of Burkholderia species for the development of highly accurate diagnostics.</title>
        <authorList>
            <person name="Sahl J."/>
            <person name="Keim P."/>
            <person name="Wagner D."/>
        </authorList>
    </citation>
    <scope>NUCLEOTIDE SEQUENCE [LARGE SCALE GENOMIC DNA]</scope>
    <source>
        <strain evidence="4 5">RF32-BP4</strain>
    </source>
</reference>